<dbReference type="RefSeq" id="WP_379528867.1">
    <property type="nucleotide sequence ID" value="NZ_JBHSBI010000007.1"/>
</dbReference>
<feature type="transmembrane region" description="Helical" evidence="2">
    <location>
        <begin position="97"/>
        <end position="115"/>
    </location>
</feature>
<keyword evidence="5" id="KW-1185">Reference proteome</keyword>
<organism evidence="4 5">
    <name type="scientific">Nonomuraea purpurea</name>
    <dbReference type="NCBI Taxonomy" id="1849276"/>
    <lineage>
        <taxon>Bacteria</taxon>
        <taxon>Bacillati</taxon>
        <taxon>Actinomycetota</taxon>
        <taxon>Actinomycetes</taxon>
        <taxon>Streptosporangiales</taxon>
        <taxon>Streptosporangiaceae</taxon>
        <taxon>Nonomuraea</taxon>
    </lineage>
</organism>
<proteinExistence type="predicted"/>
<dbReference type="GO" id="GO:0016746">
    <property type="term" value="F:acyltransferase activity"/>
    <property type="evidence" value="ECO:0007669"/>
    <property type="project" value="UniProtKB-KW"/>
</dbReference>
<keyword evidence="2" id="KW-0812">Transmembrane</keyword>
<sequence length="444" mass="47915">MGRFVRVSAAPDALPAMSAPAHPARLGWLDALRGIGAMAVVAEHLLPWFLPDLRPYWFSLGVYGILVFFLVSGYIIPASLERHGDVRAFWVGRFFRLYPLYLSVIVAMLALAWWVPVREAVPRDGSAVAAHATMLLDVVSVGGVADTMWTLSYEMVFYLLVTALFLVGWHGRSAALSMGFAAGAVLVGLAVPGAMLVGGWPVYVSTVVFVAGLACVVSGRLRTTAGCALGLMAMVLLVVSGRVPWLGVAVLAVMFAGTAIHRWERGQGPLWPVAVTAALVGVSPLWAIASGWWWVQADVWLTTIALAAATFAGGMALRGRRVPRVLTWLGLISYSLYLVHHPLLKYFVEISGDLRQRDLPYQLLMAVPALAAVVGLSALTYRYVEKPMQDLGRRLSHRRAGGLQSQGDLGVARQNPCHHRVLGQEEGQVPDGVRDHVGQVDTAG</sequence>
<dbReference type="Pfam" id="PF01757">
    <property type="entry name" value="Acyl_transf_3"/>
    <property type="match status" value="1"/>
</dbReference>
<dbReference type="InterPro" id="IPR050879">
    <property type="entry name" value="Acyltransferase_3"/>
</dbReference>
<feature type="transmembrane region" description="Helical" evidence="2">
    <location>
        <begin position="56"/>
        <end position="76"/>
    </location>
</feature>
<evidence type="ECO:0000256" key="2">
    <source>
        <dbReference type="SAM" id="Phobius"/>
    </source>
</evidence>
<evidence type="ECO:0000256" key="1">
    <source>
        <dbReference type="SAM" id="MobiDB-lite"/>
    </source>
</evidence>
<accession>A0ABV8G907</accession>
<keyword evidence="2" id="KW-1133">Transmembrane helix</keyword>
<feature type="transmembrane region" description="Helical" evidence="2">
    <location>
        <begin position="245"/>
        <end position="263"/>
    </location>
</feature>
<dbReference type="PANTHER" id="PTHR23028">
    <property type="entry name" value="ACETYLTRANSFERASE"/>
    <property type="match status" value="1"/>
</dbReference>
<dbReference type="Proteomes" id="UP001595851">
    <property type="component" value="Unassembled WGS sequence"/>
</dbReference>
<keyword evidence="4" id="KW-0012">Acyltransferase</keyword>
<feature type="domain" description="Acyltransferase 3" evidence="3">
    <location>
        <begin position="27"/>
        <end position="379"/>
    </location>
</feature>
<dbReference type="EC" id="2.3.-.-" evidence="4"/>
<dbReference type="EMBL" id="JBHSBI010000007">
    <property type="protein sequence ID" value="MFC4008802.1"/>
    <property type="molecule type" value="Genomic_DNA"/>
</dbReference>
<evidence type="ECO:0000259" key="3">
    <source>
        <dbReference type="Pfam" id="PF01757"/>
    </source>
</evidence>
<feature type="transmembrane region" description="Helical" evidence="2">
    <location>
        <begin position="200"/>
        <end position="216"/>
    </location>
</feature>
<keyword evidence="2" id="KW-0472">Membrane</keyword>
<feature type="transmembrane region" description="Helical" evidence="2">
    <location>
        <begin position="270"/>
        <end position="293"/>
    </location>
</feature>
<comment type="caution">
    <text evidence="4">The sequence shown here is derived from an EMBL/GenBank/DDBJ whole genome shotgun (WGS) entry which is preliminary data.</text>
</comment>
<protein>
    <submittedName>
        <fullName evidence="4">Acyltransferase family protein</fullName>
        <ecNumber evidence="4">2.3.-.-</ecNumber>
    </submittedName>
</protein>
<dbReference type="InterPro" id="IPR002656">
    <property type="entry name" value="Acyl_transf_3_dom"/>
</dbReference>
<feature type="transmembrane region" description="Helical" evidence="2">
    <location>
        <begin position="325"/>
        <end position="343"/>
    </location>
</feature>
<feature type="transmembrane region" description="Helical" evidence="2">
    <location>
        <begin position="174"/>
        <end position="194"/>
    </location>
</feature>
<name>A0ABV8G907_9ACTN</name>
<evidence type="ECO:0000313" key="4">
    <source>
        <dbReference type="EMBL" id="MFC4008802.1"/>
    </source>
</evidence>
<evidence type="ECO:0000313" key="5">
    <source>
        <dbReference type="Proteomes" id="UP001595851"/>
    </source>
</evidence>
<reference evidence="5" key="1">
    <citation type="journal article" date="2019" name="Int. J. Syst. Evol. Microbiol.">
        <title>The Global Catalogue of Microorganisms (GCM) 10K type strain sequencing project: providing services to taxonomists for standard genome sequencing and annotation.</title>
        <authorList>
            <consortium name="The Broad Institute Genomics Platform"/>
            <consortium name="The Broad Institute Genome Sequencing Center for Infectious Disease"/>
            <person name="Wu L."/>
            <person name="Ma J."/>
        </authorList>
    </citation>
    <scope>NUCLEOTIDE SEQUENCE [LARGE SCALE GENOMIC DNA]</scope>
    <source>
        <strain evidence="5">TBRC 1276</strain>
    </source>
</reference>
<feature type="transmembrane region" description="Helical" evidence="2">
    <location>
        <begin position="148"/>
        <end position="167"/>
    </location>
</feature>
<feature type="transmembrane region" description="Helical" evidence="2">
    <location>
        <begin position="363"/>
        <end position="384"/>
    </location>
</feature>
<keyword evidence="4" id="KW-0808">Transferase</keyword>
<feature type="region of interest" description="Disordered" evidence="1">
    <location>
        <begin position="423"/>
        <end position="444"/>
    </location>
</feature>
<dbReference type="PANTHER" id="PTHR23028:SF131">
    <property type="entry name" value="BLR2367 PROTEIN"/>
    <property type="match status" value="1"/>
</dbReference>
<gene>
    <name evidence="4" type="ORF">ACFOY2_16340</name>
</gene>